<reference evidence="1 2" key="2">
    <citation type="submission" date="2011-10" db="EMBL/GenBank/DDBJ databases">
        <title>The Genome Sequence of Simonsiella muelleri ATCC 29453.</title>
        <authorList>
            <consortium name="The Broad Institute Genome Sequencing Platform"/>
            <consortium name="The Broad Institute Genome Sequencing Center for Infectious Disease"/>
            <person name="Earl A."/>
            <person name="Ward D."/>
            <person name="Feldgarden M."/>
            <person name="Gevers D."/>
            <person name="Izard J."/>
            <person name="Baranova O.V."/>
            <person name="Blanton J.M."/>
            <person name="Tanner A.C."/>
            <person name="Dewhirst F."/>
            <person name="Young S.K."/>
            <person name="Zeng Q."/>
            <person name="Gargeya S."/>
            <person name="Fitzgerald M."/>
            <person name="Haas B."/>
            <person name="Abouelleil A."/>
            <person name="Alvarado L."/>
            <person name="Arachchi H.M."/>
            <person name="Berlin A."/>
            <person name="Brown A."/>
            <person name="Chapman S.B."/>
            <person name="Chen Z."/>
            <person name="Dunbar C."/>
            <person name="Freedman E."/>
            <person name="Gearin G."/>
            <person name="Goldberg J."/>
            <person name="Griggs A."/>
            <person name="Gujja S."/>
            <person name="Heiman D."/>
            <person name="Howarth C."/>
            <person name="Larson L."/>
            <person name="Lui A."/>
            <person name="MacDonald P.J.P."/>
            <person name="Montmayeur A."/>
            <person name="Murphy C."/>
            <person name="Neiman D."/>
            <person name="Pearson M."/>
            <person name="Priest M."/>
            <person name="Roberts A."/>
            <person name="Saif S."/>
            <person name="Shea T."/>
            <person name="Shenoy N."/>
            <person name="Sisk P."/>
            <person name="Stolte C."/>
            <person name="Sykes S."/>
            <person name="Wortman J."/>
            <person name="Nusbaum C."/>
            <person name="Birren B."/>
        </authorList>
    </citation>
    <scope>NUCLEOTIDE SEQUENCE [LARGE SCALE GENOMIC DNA]</scope>
    <source>
        <strain evidence="1 2">ATCC 29453</strain>
    </source>
</reference>
<sequence length="202" mass="23375">MSIELMMTKTPNGELIPLSEYDSEFSGSLKVNQPYKVVIKQVSSRNLKYHRLFFGGLIPFAFQYWQPSGGMIGENERDTVQWVIRRMAEQSGANVAILQDYANHALEELALKRAEKFGQPETSLESFRRWLIIAAGRFKIIETPHGIVKEPESISFANMPHQEDFEKLYKDCADVVWNLLCKHQFKSQEEMHNAINEFLEMN</sequence>
<dbReference type="RefSeq" id="WP_002643063.1">
    <property type="nucleotide sequence ID" value="NZ_CP019448.1"/>
</dbReference>
<dbReference type="Pfam" id="PF07105">
    <property type="entry name" value="DUF1367"/>
    <property type="match status" value="1"/>
</dbReference>
<evidence type="ECO:0008006" key="3">
    <source>
        <dbReference type="Google" id="ProtNLM"/>
    </source>
</evidence>
<dbReference type="AlphaFoldDB" id="V9HJS8"/>
<dbReference type="EMBL" id="ADCY02000064">
    <property type="protein sequence ID" value="EFG29910.1"/>
    <property type="molecule type" value="Genomic_DNA"/>
</dbReference>
<dbReference type="OrthoDB" id="1442247at2"/>
<dbReference type="eggNOG" id="ENOG502ZAF4">
    <property type="taxonomic scope" value="Bacteria"/>
</dbReference>
<dbReference type="KEGG" id="smur:BWP33_07620"/>
<dbReference type="STRING" id="641147.HMPREF9021_02229"/>
<name>V9HJS8_9NEIS</name>
<accession>V9HJS8</accession>
<comment type="caution">
    <text evidence="1">The sequence shown here is derived from an EMBL/GenBank/DDBJ whole genome shotgun (WGS) entry which is preliminary data.</text>
</comment>
<evidence type="ECO:0000313" key="1">
    <source>
        <dbReference type="EMBL" id="EFG29910.1"/>
    </source>
</evidence>
<protein>
    <recommendedName>
        <fullName evidence="3">DUF1367 family protein</fullName>
    </recommendedName>
</protein>
<keyword evidence="2" id="KW-1185">Reference proteome</keyword>
<dbReference type="HOGENOM" id="CLU_096415_0_0_4"/>
<gene>
    <name evidence="1" type="ORF">HMPREF9021_02229</name>
</gene>
<dbReference type="Proteomes" id="UP000017813">
    <property type="component" value="Unassembled WGS sequence"/>
</dbReference>
<reference evidence="1 2" key="1">
    <citation type="submission" date="2010-03" db="EMBL/GenBank/DDBJ databases">
        <authorList>
            <consortium name="The Broad Institute Genome Sequencing Platform"/>
            <person name="Ward D."/>
            <person name="Earl A."/>
            <person name="Feldgarden M."/>
            <person name="Gevers D."/>
            <person name="Young S."/>
            <person name="Zeng Q."/>
            <person name="Koehrsen M."/>
            <person name="Alvarado L."/>
            <person name="Berlin A.M."/>
            <person name="Borenstein D."/>
            <person name="Chapman S.B."/>
            <person name="Chen Z."/>
            <person name="Engels R."/>
            <person name="Freedman E."/>
            <person name="Gellesch M."/>
            <person name="Goldberg J."/>
            <person name="Griggs A."/>
            <person name="Gujja S."/>
            <person name="Heilman E.R."/>
            <person name="Heiman D.I."/>
            <person name="Hepburn T.A."/>
            <person name="Howarth C."/>
            <person name="Jen D."/>
            <person name="Larson L."/>
            <person name="Mehta T."/>
            <person name="Park D."/>
            <person name="Pearson M."/>
            <person name="Richards J."/>
            <person name="Roberts A."/>
            <person name="Saif S."/>
            <person name="Shea T.D."/>
            <person name="Shenoy N."/>
            <person name="Sisk P."/>
            <person name="Stolte C."/>
            <person name="Sykes S.N."/>
            <person name="Walk T."/>
            <person name="White J."/>
            <person name="Yandava C."/>
            <person name="Izard J."/>
            <person name="Baranova O.V."/>
            <person name="Blanton J.M."/>
            <person name="Tanner A.C."/>
            <person name="Dewhirst F."/>
            <person name="Haas B."/>
            <person name="Nusbaum C."/>
            <person name="Birren B."/>
        </authorList>
    </citation>
    <scope>NUCLEOTIDE SEQUENCE [LARGE SCALE GENOMIC DNA]</scope>
    <source>
        <strain evidence="1 2">ATCC 29453</strain>
    </source>
</reference>
<dbReference type="InterPro" id="IPR009797">
    <property type="entry name" value="DUF1367"/>
</dbReference>
<proteinExistence type="predicted"/>
<organism evidence="1 2">
    <name type="scientific">Simonsiella muelleri ATCC 29453</name>
    <dbReference type="NCBI Taxonomy" id="641147"/>
    <lineage>
        <taxon>Bacteria</taxon>
        <taxon>Pseudomonadati</taxon>
        <taxon>Pseudomonadota</taxon>
        <taxon>Betaproteobacteria</taxon>
        <taxon>Neisseriales</taxon>
        <taxon>Neisseriaceae</taxon>
        <taxon>Simonsiella</taxon>
    </lineage>
</organism>
<evidence type="ECO:0000313" key="2">
    <source>
        <dbReference type="Proteomes" id="UP000017813"/>
    </source>
</evidence>